<gene>
    <name evidence="3" type="ORF">ABU614_07250</name>
    <name evidence="2" type="ORF">V2J18_00675</name>
</gene>
<dbReference type="EMBL" id="JBANDL010000002">
    <property type="protein sequence ID" value="MEI2453183.1"/>
    <property type="molecule type" value="Genomic_DNA"/>
</dbReference>
<dbReference type="EMBL" id="CP159925">
    <property type="protein sequence ID" value="XCO76571.1"/>
    <property type="molecule type" value="Genomic_DNA"/>
</dbReference>
<dbReference type="PROSITE" id="PS51257">
    <property type="entry name" value="PROKAR_LIPOPROTEIN"/>
    <property type="match status" value="1"/>
</dbReference>
<proteinExistence type="predicted"/>
<keyword evidence="4" id="KW-1185">Reference proteome</keyword>
<evidence type="ECO:0000313" key="3">
    <source>
        <dbReference type="EMBL" id="XCO76571.1"/>
    </source>
</evidence>
<evidence type="ECO:0008006" key="5">
    <source>
        <dbReference type="Google" id="ProtNLM"/>
    </source>
</evidence>
<evidence type="ECO:0000313" key="2">
    <source>
        <dbReference type="EMBL" id="MEI2453183.1"/>
    </source>
</evidence>
<dbReference type="RefSeq" id="WP_336130591.1">
    <property type="nucleotide sequence ID" value="NZ_CP159925.1"/>
</dbReference>
<reference evidence="2 4" key="1">
    <citation type="submission" date="2024-02" db="EMBL/GenBank/DDBJ databases">
        <title>Lysobacter Genome Sequencing and Mining.</title>
        <authorList>
            <person name="Bierman J."/>
            <person name="Walker M.C."/>
        </authorList>
    </citation>
    <scope>NUCLEOTIDE SEQUENCE [LARGE SCALE GENOMIC DNA]</scope>
    <source>
        <strain evidence="2 4">PB6250</strain>
    </source>
</reference>
<sequence length="118" mass="12656">MGIRTLAVAALALSGSGCFSQILLDGAPAHDASRIASGVGKQVQIVQSRDCVGIENVHYQVRERVGNRLIRRCAKVHGFDYRPGSDYVLQVRELPATPSSGASLVLERVIEQKPASSQ</sequence>
<reference evidence="3" key="2">
    <citation type="submission" date="2024-06" db="EMBL/GenBank/DDBJ databases">
        <authorList>
            <person name="Li S."/>
        </authorList>
    </citation>
    <scope>NUCLEOTIDE SEQUENCE</scope>
    <source>
        <strain evidence="3">SR10</strain>
    </source>
</reference>
<protein>
    <recommendedName>
        <fullName evidence="5">DUF4377 domain-containing protein</fullName>
    </recommendedName>
</protein>
<organism evidence="3">
    <name type="scientific">Lysobacter firmicutimachus</name>
    <dbReference type="NCBI Taxonomy" id="1792846"/>
    <lineage>
        <taxon>Bacteria</taxon>
        <taxon>Pseudomonadati</taxon>
        <taxon>Pseudomonadota</taxon>
        <taxon>Gammaproteobacteria</taxon>
        <taxon>Lysobacterales</taxon>
        <taxon>Lysobacteraceae</taxon>
        <taxon>Lysobacter</taxon>
    </lineage>
</organism>
<evidence type="ECO:0000313" key="4">
    <source>
        <dbReference type="Proteomes" id="UP001387215"/>
    </source>
</evidence>
<dbReference type="AlphaFoldDB" id="A0AAU8MVE0"/>
<feature type="signal peptide" evidence="1">
    <location>
        <begin position="1"/>
        <end position="20"/>
    </location>
</feature>
<feature type="chain" id="PRO_5043661407" description="DUF4377 domain-containing protein" evidence="1">
    <location>
        <begin position="21"/>
        <end position="118"/>
    </location>
</feature>
<name>A0AAU8MVE0_9GAMM</name>
<dbReference type="Proteomes" id="UP001387215">
    <property type="component" value="Unassembled WGS sequence"/>
</dbReference>
<accession>A0AAU8MVE0</accession>
<evidence type="ECO:0000256" key="1">
    <source>
        <dbReference type="SAM" id="SignalP"/>
    </source>
</evidence>
<keyword evidence="1" id="KW-0732">Signal</keyword>